<evidence type="ECO:0000313" key="3">
    <source>
        <dbReference type="Proteomes" id="UP000236075"/>
    </source>
</evidence>
<feature type="transmembrane region" description="Helical" evidence="1">
    <location>
        <begin position="300"/>
        <end position="320"/>
    </location>
</feature>
<feature type="transmembrane region" description="Helical" evidence="1">
    <location>
        <begin position="109"/>
        <end position="132"/>
    </location>
</feature>
<dbReference type="EMBL" id="PJLB01000004">
    <property type="protein sequence ID" value="PND04971.1"/>
    <property type="molecule type" value="Genomic_DNA"/>
</dbReference>
<reference evidence="2 3" key="1">
    <citation type="journal article" date="2017" name="BMC Genomics">
        <title>Genome sequencing of 39 Akkermansia muciniphila isolates reveals its population structure, genomic and functional diverisity, and global distribution in mammalian gut microbiotas.</title>
        <authorList>
            <person name="Guo X."/>
            <person name="Li S."/>
            <person name="Zhang J."/>
            <person name="Wu F."/>
            <person name="Li X."/>
            <person name="Wu D."/>
            <person name="Zhang M."/>
            <person name="Ou Z."/>
            <person name="Jie Z."/>
            <person name="Yan Q."/>
            <person name="Li P."/>
            <person name="Yi J."/>
            <person name="Peng Y."/>
        </authorList>
    </citation>
    <scope>NUCLEOTIDE SEQUENCE [LARGE SCALE GENOMIC DNA]</scope>
    <source>
        <strain evidence="2 3">GP28</strain>
    </source>
</reference>
<feature type="transmembrane region" description="Helical" evidence="1">
    <location>
        <begin position="243"/>
        <end position="263"/>
    </location>
</feature>
<comment type="caution">
    <text evidence="2">The sequence shown here is derived from an EMBL/GenBank/DDBJ whole genome shotgun (WGS) entry which is preliminary data.</text>
</comment>
<gene>
    <name evidence="2" type="ORF">CXT95_00635</name>
</gene>
<dbReference type="Proteomes" id="UP000236075">
    <property type="component" value="Unassembled WGS sequence"/>
</dbReference>
<accession>A0AAX0WRD8</accession>
<organism evidence="2 3">
    <name type="scientific">Akkermansia muciniphila</name>
    <dbReference type="NCBI Taxonomy" id="239935"/>
    <lineage>
        <taxon>Bacteria</taxon>
        <taxon>Pseudomonadati</taxon>
        <taxon>Verrucomicrobiota</taxon>
        <taxon>Verrucomicrobiia</taxon>
        <taxon>Verrucomicrobiales</taxon>
        <taxon>Akkermansiaceae</taxon>
        <taxon>Akkermansia</taxon>
    </lineage>
</organism>
<keyword evidence="1" id="KW-0812">Transmembrane</keyword>
<sequence>MKRASSPFPAEFSGMAYFPLPIPAETSYAECRRFSDSLPGNAVFMANPACPVMKEPIPIQQWLPAGPLRDMGEKYVSQLPDVAQNPIGPESLMHQSDHSWSEYLVAYSLLYPGVVIILALLGGLGLGAFFIFCRRREYSHRIFCSKCGSMMYPCGLHCPECGTSNPSPRALNWIGYSRLRTVVPPSGWKRHEEVLRSYRRCFYCGQPLREPSLDQRCPACGKAVLQGEQSVGRYDAYIGRRRGWTFAAVVVLGVVPILGPLLASSLYRRTLINPYSLYMTVYRESFLMVVLFLCRHLFRLLPFIGIIGMPVLCVTEYHLYRRMFLWKAEKYDFRGE</sequence>
<evidence type="ECO:0008006" key="4">
    <source>
        <dbReference type="Google" id="ProtNLM"/>
    </source>
</evidence>
<proteinExistence type="predicted"/>
<keyword evidence="1" id="KW-0472">Membrane</keyword>
<dbReference type="AlphaFoldDB" id="A0AAX0WRD8"/>
<keyword evidence="1" id="KW-1133">Transmembrane helix</keyword>
<protein>
    <recommendedName>
        <fullName evidence="4">Zinc ribbon domain-containing protein</fullName>
    </recommendedName>
</protein>
<evidence type="ECO:0000256" key="1">
    <source>
        <dbReference type="SAM" id="Phobius"/>
    </source>
</evidence>
<name>A0AAX0WRD8_9BACT</name>
<evidence type="ECO:0000313" key="2">
    <source>
        <dbReference type="EMBL" id="PND04971.1"/>
    </source>
</evidence>